<evidence type="ECO:0000256" key="4">
    <source>
        <dbReference type="ARBA" id="ARBA00023274"/>
    </source>
</evidence>
<dbReference type="InterPro" id="IPR011035">
    <property type="entry name" value="Ribosomal_bL25/Gln-tRNA_synth"/>
</dbReference>
<evidence type="ECO:0000259" key="8">
    <source>
        <dbReference type="Pfam" id="PF14693"/>
    </source>
</evidence>
<keyword evidence="4 5" id="KW-0687">Ribonucleoprotein</keyword>
<comment type="function">
    <text evidence="5">This is one of the proteins that binds to the 5S RNA in the ribosome where it forms part of the central protuberance.</text>
</comment>
<dbReference type="Gene3D" id="2.170.120.20">
    <property type="entry name" value="Ribosomal protein L25, beta domain"/>
    <property type="match status" value="1"/>
</dbReference>
<dbReference type="PANTHER" id="PTHR33284">
    <property type="entry name" value="RIBOSOMAL PROTEIN L25/GLN-TRNA SYNTHETASE, ANTI-CODON-BINDING DOMAIN-CONTAINING PROTEIN"/>
    <property type="match status" value="1"/>
</dbReference>
<dbReference type="GO" id="GO:0022625">
    <property type="term" value="C:cytosolic large ribosomal subunit"/>
    <property type="evidence" value="ECO:0007669"/>
    <property type="project" value="TreeGrafter"/>
</dbReference>
<organism evidence="9 10">
    <name type="scientific">Candidatus Kaiserbacteria bacterium RIFCSPHIGHO2_02_FULL_49_11</name>
    <dbReference type="NCBI Taxonomy" id="1798489"/>
    <lineage>
        <taxon>Bacteria</taxon>
        <taxon>Candidatus Kaiseribacteriota</taxon>
    </lineage>
</organism>
<dbReference type="GO" id="GO:0008097">
    <property type="term" value="F:5S rRNA binding"/>
    <property type="evidence" value="ECO:0007669"/>
    <property type="project" value="InterPro"/>
</dbReference>
<feature type="domain" description="Large ribosomal subunit protein bL25 beta" evidence="8">
    <location>
        <begin position="95"/>
        <end position="178"/>
    </location>
</feature>
<comment type="caution">
    <text evidence="9">The sequence shown here is derived from an EMBL/GenBank/DDBJ whole genome shotgun (WGS) entry which is preliminary data.</text>
</comment>
<dbReference type="Pfam" id="PF14693">
    <property type="entry name" value="Ribosomal_TL5_C"/>
    <property type="match status" value="1"/>
</dbReference>
<dbReference type="HAMAP" id="MF_01334">
    <property type="entry name" value="Ribosomal_bL25_CTC"/>
    <property type="match status" value="1"/>
</dbReference>
<dbReference type="InterPro" id="IPR020056">
    <property type="entry name" value="Rbsml_bL25/Gln-tRNA_synth_N"/>
</dbReference>
<dbReference type="CDD" id="cd00495">
    <property type="entry name" value="Ribosomal_L25_TL5_CTC"/>
    <property type="match status" value="1"/>
</dbReference>
<dbReference type="AlphaFoldDB" id="A0A1F6D1G5"/>
<dbReference type="InterPro" id="IPR037121">
    <property type="entry name" value="Ribosomal_bL25_C"/>
</dbReference>
<keyword evidence="2 5" id="KW-0694">RNA-binding</keyword>
<accession>A0A1F6D1G5</accession>
<dbReference type="GO" id="GO:0006412">
    <property type="term" value="P:translation"/>
    <property type="evidence" value="ECO:0007669"/>
    <property type="project" value="UniProtKB-UniRule"/>
</dbReference>
<dbReference type="SUPFAM" id="SSF50715">
    <property type="entry name" value="Ribosomal protein L25-like"/>
    <property type="match status" value="1"/>
</dbReference>
<dbReference type="GO" id="GO:0003735">
    <property type="term" value="F:structural constituent of ribosome"/>
    <property type="evidence" value="ECO:0007669"/>
    <property type="project" value="InterPro"/>
</dbReference>
<dbReference type="InterPro" id="IPR020057">
    <property type="entry name" value="Ribosomal_bL25_b-dom"/>
</dbReference>
<evidence type="ECO:0000256" key="1">
    <source>
        <dbReference type="ARBA" id="ARBA00022730"/>
    </source>
</evidence>
<proteinExistence type="inferred from homology"/>
<dbReference type="EMBL" id="MFLC01000014">
    <property type="protein sequence ID" value="OGG55160.1"/>
    <property type="molecule type" value="Genomic_DNA"/>
</dbReference>
<feature type="domain" description="Large ribosomal subunit protein bL25 L25" evidence="7">
    <location>
        <begin position="2"/>
        <end position="86"/>
    </location>
</feature>
<evidence type="ECO:0000313" key="10">
    <source>
        <dbReference type="Proteomes" id="UP000177659"/>
    </source>
</evidence>
<gene>
    <name evidence="5" type="primary">rplY</name>
    <name evidence="5" type="synonym">ctc</name>
    <name evidence="9" type="ORF">A3D62_02865</name>
</gene>
<dbReference type="NCBIfam" id="TIGR00731">
    <property type="entry name" value="bL25_bact_ctc"/>
    <property type="match status" value="1"/>
</dbReference>
<keyword evidence="3 5" id="KW-0689">Ribosomal protein</keyword>
<dbReference type="InterPro" id="IPR020930">
    <property type="entry name" value="Ribosomal_uL5_bac-type"/>
</dbReference>
<feature type="compositionally biased region" description="Basic and acidic residues" evidence="6">
    <location>
        <begin position="195"/>
        <end position="204"/>
    </location>
</feature>
<dbReference type="Proteomes" id="UP000177659">
    <property type="component" value="Unassembled WGS sequence"/>
</dbReference>
<evidence type="ECO:0000259" key="7">
    <source>
        <dbReference type="Pfam" id="PF01386"/>
    </source>
</evidence>
<sequence length="215" mass="23351">MLNIRIRQGKKTLTTLRKGGEMPAVFYGPKETSTPIAFSIAEFKKLWKKAGESTVVVLKGEDGEKEALIYDVDFDPITGEPRHADFYVMEKGKRVEVAVPLEFVGVAPAVKELGGVLVKALHELEIESLPKDLPHAIEIDVSSLVDFESNILAKDIKLPAGVALKTNPEEVVASTSEAKEEPEAPVAEMTIADIEVEKKGKKEEEGEGTPAEAAE</sequence>
<feature type="region of interest" description="Disordered" evidence="6">
    <location>
        <begin position="173"/>
        <end position="215"/>
    </location>
</feature>
<reference evidence="9 10" key="1">
    <citation type="journal article" date="2016" name="Nat. Commun.">
        <title>Thousands of microbial genomes shed light on interconnected biogeochemical processes in an aquifer system.</title>
        <authorList>
            <person name="Anantharaman K."/>
            <person name="Brown C.T."/>
            <person name="Hug L.A."/>
            <person name="Sharon I."/>
            <person name="Castelle C.J."/>
            <person name="Probst A.J."/>
            <person name="Thomas B.C."/>
            <person name="Singh A."/>
            <person name="Wilkins M.J."/>
            <person name="Karaoz U."/>
            <person name="Brodie E.L."/>
            <person name="Williams K.H."/>
            <person name="Hubbard S.S."/>
            <person name="Banfield J.F."/>
        </authorList>
    </citation>
    <scope>NUCLEOTIDE SEQUENCE [LARGE SCALE GENOMIC DNA]</scope>
</reference>
<evidence type="ECO:0000256" key="6">
    <source>
        <dbReference type="SAM" id="MobiDB-lite"/>
    </source>
</evidence>
<keyword evidence="1 5" id="KW-0699">rRNA-binding</keyword>
<dbReference type="Gene3D" id="2.40.240.10">
    <property type="entry name" value="Ribosomal Protein L25, Chain P"/>
    <property type="match status" value="1"/>
</dbReference>
<evidence type="ECO:0000256" key="2">
    <source>
        <dbReference type="ARBA" id="ARBA00022884"/>
    </source>
</evidence>
<dbReference type="Pfam" id="PF01386">
    <property type="entry name" value="Ribosomal_L25p"/>
    <property type="match status" value="1"/>
</dbReference>
<comment type="subunit">
    <text evidence="5">Part of the 50S ribosomal subunit; part of the 5S rRNA/L5/L18/L25 subcomplex. Contacts the 5S rRNA. Binds to the 5S rRNA independently of L5 and L18.</text>
</comment>
<dbReference type="InterPro" id="IPR001021">
    <property type="entry name" value="Ribosomal_bL25_long"/>
</dbReference>
<dbReference type="PANTHER" id="PTHR33284:SF1">
    <property type="entry name" value="RIBOSOMAL PROTEIN L25_GLN-TRNA SYNTHETASE, ANTI-CODON-BINDING DOMAIN-CONTAINING PROTEIN"/>
    <property type="match status" value="1"/>
</dbReference>
<evidence type="ECO:0000256" key="5">
    <source>
        <dbReference type="HAMAP-Rule" id="MF_01334"/>
    </source>
</evidence>
<evidence type="ECO:0000313" key="9">
    <source>
        <dbReference type="EMBL" id="OGG55160.1"/>
    </source>
</evidence>
<evidence type="ECO:0000256" key="3">
    <source>
        <dbReference type="ARBA" id="ARBA00022980"/>
    </source>
</evidence>
<protein>
    <recommendedName>
        <fullName evidence="5">Large ribosomal subunit protein bL25</fullName>
    </recommendedName>
    <alternativeName>
        <fullName evidence="5">General stress protein CTC</fullName>
    </alternativeName>
</protein>
<comment type="similarity">
    <text evidence="5">Belongs to the bacterial ribosomal protein bL25 family. CTC subfamily.</text>
</comment>
<dbReference type="InterPro" id="IPR029751">
    <property type="entry name" value="Ribosomal_L25_dom"/>
</dbReference>
<name>A0A1F6D1G5_9BACT</name>